<dbReference type="PANTHER" id="PTHR48090">
    <property type="entry name" value="UNDECAPRENYL-PHOSPHATE 4-DEOXY-4-FORMAMIDO-L-ARABINOSE TRANSFERASE-RELATED"/>
    <property type="match status" value="1"/>
</dbReference>
<gene>
    <name evidence="9" type="ORF">THII_0734</name>
</gene>
<dbReference type="OrthoDB" id="9811884at2"/>
<proteinExistence type="predicted"/>
<accession>A0A090BUF8</accession>
<evidence type="ECO:0000256" key="2">
    <source>
        <dbReference type="ARBA" id="ARBA00022676"/>
    </source>
</evidence>
<feature type="transmembrane region" description="Helical" evidence="7">
    <location>
        <begin position="233"/>
        <end position="257"/>
    </location>
</feature>
<comment type="subcellular location">
    <subcellularLocation>
        <location evidence="1">Membrane</location>
        <topology evidence="1">Multi-pass membrane protein</topology>
    </subcellularLocation>
</comment>
<dbReference type="GO" id="GO:0005886">
    <property type="term" value="C:plasma membrane"/>
    <property type="evidence" value="ECO:0007669"/>
    <property type="project" value="TreeGrafter"/>
</dbReference>
<dbReference type="Gene3D" id="3.90.550.10">
    <property type="entry name" value="Spore Coat Polysaccharide Biosynthesis Protein SpsA, Chain A"/>
    <property type="match status" value="1"/>
</dbReference>
<dbReference type="Pfam" id="PF00535">
    <property type="entry name" value="Glycos_transf_2"/>
    <property type="match status" value="1"/>
</dbReference>
<dbReference type="CDD" id="cd04187">
    <property type="entry name" value="DPM1_like_bac"/>
    <property type="match status" value="1"/>
</dbReference>
<dbReference type="HOGENOM" id="CLU_033536_0_1_6"/>
<dbReference type="InterPro" id="IPR050256">
    <property type="entry name" value="Glycosyltransferase_2"/>
</dbReference>
<dbReference type="GO" id="GO:0016757">
    <property type="term" value="F:glycosyltransferase activity"/>
    <property type="evidence" value="ECO:0007669"/>
    <property type="project" value="UniProtKB-KW"/>
</dbReference>
<evidence type="ECO:0000256" key="3">
    <source>
        <dbReference type="ARBA" id="ARBA00022679"/>
    </source>
</evidence>
<feature type="transmembrane region" description="Helical" evidence="7">
    <location>
        <begin position="263"/>
        <end position="286"/>
    </location>
</feature>
<dbReference type="STRING" id="40754.THII_0734"/>
<keyword evidence="3 9" id="KW-0808">Transferase</keyword>
<dbReference type="EMBL" id="AP014633">
    <property type="protein sequence ID" value="BAP55031.1"/>
    <property type="molecule type" value="Genomic_DNA"/>
</dbReference>
<dbReference type="PANTHER" id="PTHR48090:SF1">
    <property type="entry name" value="PROPHAGE BACTOPRENOL GLUCOSYL TRANSFERASE HOMOLOG"/>
    <property type="match status" value="1"/>
</dbReference>
<keyword evidence="2" id="KW-0328">Glycosyltransferase</keyword>
<evidence type="ECO:0000313" key="10">
    <source>
        <dbReference type="Proteomes" id="UP000031623"/>
    </source>
</evidence>
<keyword evidence="4 7" id="KW-0812">Transmembrane</keyword>
<evidence type="ECO:0000256" key="5">
    <source>
        <dbReference type="ARBA" id="ARBA00022989"/>
    </source>
</evidence>
<keyword evidence="10" id="KW-1185">Reference proteome</keyword>
<evidence type="ECO:0000256" key="6">
    <source>
        <dbReference type="ARBA" id="ARBA00023136"/>
    </source>
</evidence>
<name>A0A090BUF8_9GAMM</name>
<dbReference type="Proteomes" id="UP000031623">
    <property type="component" value="Chromosome"/>
</dbReference>
<protein>
    <submittedName>
        <fullName evidence="9">Glycosyl transferase family protein</fullName>
    </submittedName>
</protein>
<dbReference type="InterPro" id="IPR001173">
    <property type="entry name" value="Glyco_trans_2-like"/>
</dbReference>
<evidence type="ECO:0000313" key="9">
    <source>
        <dbReference type="EMBL" id="BAP55031.1"/>
    </source>
</evidence>
<dbReference type="AlphaFoldDB" id="A0A090BUF8"/>
<evidence type="ECO:0000256" key="4">
    <source>
        <dbReference type="ARBA" id="ARBA00022692"/>
    </source>
</evidence>
<keyword evidence="5 7" id="KW-1133">Transmembrane helix</keyword>
<dbReference type="SUPFAM" id="SSF53448">
    <property type="entry name" value="Nucleotide-diphospho-sugar transferases"/>
    <property type="match status" value="1"/>
</dbReference>
<reference evidence="9 10" key="1">
    <citation type="journal article" date="2014" name="ISME J.">
        <title>Ecophysiology of Thioploca ingrica as revealed by the complete genome sequence supplemented with proteomic evidence.</title>
        <authorList>
            <person name="Kojima H."/>
            <person name="Ogura Y."/>
            <person name="Yamamoto N."/>
            <person name="Togashi T."/>
            <person name="Mori H."/>
            <person name="Watanabe T."/>
            <person name="Nemoto F."/>
            <person name="Kurokawa K."/>
            <person name="Hayashi T."/>
            <person name="Fukui M."/>
        </authorList>
    </citation>
    <scope>NUCLEOTIDE SEQUENCE [LARGE SCALE GENOMIC DNA]</scope>
</reference>
<dbReference type="InterPro" id="IPR029044">
    <property type="entry name" value="Nucleotide-diphossugar_trans"/>
</dbReference>
<evidence type="ECO:0000259" key="8">
    <source>
        <dbReference type="Pfam" id="PF00535"/>
    </source>
</evidence>
<sequence length="320" mass="36986">MTDKIIILTPVFNEEANLPLYEKAVSETLLSHQEYQFQILFIDDGSTDQSWSIIVDICTRNSVNFQGIRLSRNYGSHIALSAGFDYATDGEAVATLACDLQDPPEVILEFLAKWCLGAQIVWGKRRQRQDESWRIFTSQIFSHLMRRYAMPYHSQFTTGSFLLIDNKVAHCFRQFRECNRITFALVAWTGFEQATVEYDRQQRKAGKSGWNLSKMLKTMYDAFIGFSSAPIRAVTWLGISTSLLGIFLLIYVLFSWLMGSPVLGYTSIMTVIIFFFSIQFFLMGLIGEYLYRIYMEAVHRPLYFISDIISHQDNRHNHVN</sequence>
<dbReference type="KEGG" id="tig:THII_0734"/>
<feature type="domain" description="Glycosyltransferase 2-like" evidence="8">
    <location>
        <begin position="7"/>
        <end position="169"/>
    </location>
</feature>
<keyword evidence="6 7" id="KW-0472">Membrane</keyword>
<organism evidence="9 10">
    <name type="scientific">Thioploca ingrica</name>
    <dbReference type="NCBI Taxonomy" id="40754"/>
    <lineage>
        <taxon>Bacteria</taxon>
        <taxon>Pseudomonadati</taxon>
        <taxon>Pseudomonadota</taxon>
        <taxon>Gammaproteobacteria</taxon>
        <taxon>Thiotrichales</taxon>
        <taxon>Thiotrichaceae</taxon>
        <taxon>Thioploca</taxon>
    </lineage>
</organism>
<evidence type="ECO:0000256" key="7">
    <source>
        <dbReference type="SAM" id="Phobius"/>
    </source>
</evidence>
<evidence type="ECO:0000256" key="1">
    <source>
        <dbReference type="ARBA" id="ARBA00004141"/>
    </source>
</evidence>